<dbReference type="Gene3D" id="3.40.630.10">
    <property type="entry name" value="Zn peptidases"/>
    <property type="match status" value="2"/>
</dbReference>
<dbReference type="InterPro" id="IPR036264">
    <property type="entry name" value="Bact_exopeptidase_dim_dom"/>
</dbReference>
<name>A0ABD5WKK7_9EURY</name>
<dbReference type="NCBIfam" id="TIGR01891">
    <property type="entry name" value="amidohydrolases"/>
    <property type="match status" value="1"/>
</dbReference>
<dbReference type="InterPro" id="IPR002933">
    <property type="entry name" value="Peptidase_M20"/>
</dbReference>
<dbReference type="RefSeq" id="WP_276281049.1">
    <property type="nucleotide sequence ID" value="NZ_CP119809.1"/>
</dbReference>
<gene>
    <name evidence="3" type="ORF">ACFQJ6_13990</name>
</gene>
<dbReference type="Pfam" id="PF07687">
    <property type="entry name" value="M20_dimer"/>
    <property type="match status" value="1"/>
</dbReference>
<dbReference type="AlphaFoldDB" id="A0ABD5WKK7"/>
<feature type="binding site" evidence="1">
    <location>
        <position position="181"/>
    </location>
    <ligand>
        <name>Mn(2+)</name>
        <dbReference type="ChEBI" id="CHEBI:29035"/>
        <label>2</label>
    </ligand>
</feature>
<dbReference type="PANTHER" id="PTHR30575">
    <property type="entry name" value="PEPTIDASE M20"/>
    <property type="match status" value="1"/>
</dbReference>
<dbReference type="InterPro" id="IPR017439">
    <property type="entry name" value="Amidohydrolase"/>
</dbReference>
<evidence type="ECO:0000313" key="4">
    <source>
        <dbReference type="Proteomes" id="UP001596407"/>
    </source>
</evidence>
<feature type="binding site" evidence="1">
    <location>
        <position position="149"/>
    </location>
    <ligand>
        <name>Mn(2+)</name>
        <dbReference type="ChEBI" id="CHEBI:29035"/>
        <label>2</label>
    </ligand>
</feature>
<organism evidence="3 4">
    <name type="scientific">Halorussus caseinilyticus</name>
    <dbReference type="NCBI Taxonomy" id="3034025"/>
    <lineage>
        <taxon>Archaea</taxon>
        <taxon>Methanobacteriati</taxon>
        <taxon>Methanobacteriota</taxon>
        <taxon>Stenosarchaea group</taxon>
        <taxon>Halobacteria</taxon>
        <taxon>Halobacteriales</taxon>
        <taxon>Haladaptataceae</taxon>
        <taxon>Halorussus</taxon>
    </lineage>
</organism>
<dbReference type="PANTHER" id="PTHR30575:SF3">
    <property type="entry name" value="PEPTIDASE M20 DIMERISATION DOMAIN-CONTAINING PROTEIN"/>
    <property type="match status" value="1"/>
</dbReference>
<dbReference type="InterPro" id="IPR052030">
    <property type="entry name" value="Peptidase_M20/M20A_hydrolases"/>
</dbReference>
<keyword evidence="1" id="KW-0479">Metal-binding</keyword>
<dbReference type="InterPro" id="IPR011650">
    <property type="entry name" value="Peptidase_M20_dimer"/>
</dbReference>
<evidence type="ECO:0000259" key="2">
    <source>
        <dbReference type="Pfam" id="PF07687"/>
    </source>
</evidence>
<accession>A0ABD5WKK7</accession>
<evidence type="ECO:0000256" key="1">
    <source>
        <dbReference type="PIRSR" id="PIRSR005962-1"/>
    </source>
</evidence>
<dbReference type="PIRSF" id="PIRSF005962">
    <property type="entry name" value="Pept_M20D_amidohydro"/>
    <property type="match status" value="1"/>
</dbReference>
<evidence type="ECO:0000313" key="3">
    <source>
        <dbReference type="EMBL" id="MFC7081049.1"/>
    </source>
</evidence>
<feature type="domain" description="Peptidase M20 dimerisation" evidence="2">
    <location>
        <begin position="228"/>
        <end position="320"/>
    </location>
</feature>
<dbReference type="GeneID" id="79302226"/>
<dbReference type="SUPFAM" id="SSF53187">
    <property type="entry name" value="Zn-dependent exopeptidases"/>
    <property type="match status" value="1"/>
</dbReference>
<feature type="binding site" evidence="1">
    <location>
        <position position="401"/>
    </location>
    <ligand>
        <name>Mn(2+)</name>
        <dbReference type="ChEBI" id="CHEBI:29035"/>
        <label>2</label>
    </ligand>
</feature>
<protein>
    <submittedName>
        <fullName evidence="3">Amidohydrolase</fullName>
    </submittedName>
</protein>
<keyword evidence="4" id="KW-1185">Reference proteome</keyword>
<comment type="caution">
    <text evidence="3">The sequence shown here is derived from an EMBL/GenBank/DDBJ whole genome shotgun (WGS) entry which is preliminary data.</text>
</comment>
<comment type="cofactor">
    <cofactor evidence="1">
        <name>Mn(2+)</name>
        <dbReference type="ChEBI" id="CHEBI:29035"/>
    </cofactor>
    <text evidence="1">The Mn(2+) ion enhances activity.</text>
</comment>
<dbReference type="SUPFAM" id="SSF55031">
    <property type="entry name" value="Bacterial exopeptidase dimerisation domain"/>
    <property type="match status" value="1"/>
</dbReference>
<reference evidence="3 4" key="1">
    <citation type="journal article" date="2019" name="Int. J. Syst. Evol. Microbiol.">
        <title>The Global Catalogue of Microorganisms (GCM) 10K type strain sequencing project: providing services to taxonomists for standard genome sequencing and annotation.</title>
        <authorList>
            <consortium name="The Broad Institute Genomics Platform"/>
            <consortium name="The Broad Institute Genome Sequencing Center for Infectious Disease"/>
            <person name="Wu L."/>
            <person name="Ma J."/>
        </authorList>
    </citation>
    <scope>NUCLEOTIDE SEQUENCE [LARGE SCALE GENOMIC DNA]</scope>
    <source>
        <strain evidence="3 4">DT72</strain>
    </source>
</reference>
<dbReference type="Gene3D" id="3.30.70.360">
    <property type="match status" value="1"/>
</dbReference>
<feature type="binding site" evidence="1">
    <location>
        <position position="147"/>
    </location>
    <ligand>
        <name>Mn(2+)</name>
        <dbReference type="ChEBI" id="CHEBI:29035"/>
        <label>2</label>
    </ligand>
</feature>
<dbReference type="Proteomes" id="UP001596407">
    <property type="component" value="Unassembled WGS sequence"/>
</dbReference>
<sequence>MSKQAERDRLVDLRRELHRHPEPAWREFYTTARIVEELERIGVDDLYVGPDAIAEDERMAVPDDDELEAWYEQAREEGADEEILQQLAGGYTGAVAVVEQGENPEDGPTVGLRVDIDGLLREESTDDDHEPVAEGFRSEHEGAMHACGHDAHATIGLGVIEAVKNSDFEGTLKVFFQPGEEMIAGGKSMAESDHLADVDYLLAAHVGLDHPTGEVVAGMDGFLAVSHFRAEFEGVPAHAGGRPNEGENAVQAMATAVQNLYAIARHEDGATRVNAGKVGGGTATNIVPEEAFVEGEVRGETTELKDYMKERAERVLESAAEMHGCEVEITTNGEAPSAESDDALVAIVGDVADESEGVEEVIERGELGGSEDATYLMRAVQRNGGKAAYVGVGTDHPGGHHTATFDVDEETLPIGIDVLAGAIAEIAAERP</sequence>
<dbReference type="EMBL" id="JBHSZH010000005">
    <property type="protein sequence ID" value="MFC7081049.1"/>
    <property type="molecule type" value="Genomic_DNA"/>
</dbReference>
<feature type="binding site" evidence="1">
    <location>
        <position position="205"/>
    </location>
    <ligand>
        <name>Mn(2+)</name>
        <dbReference type="ChEBI" id="CHEBI:29035"/>
        <label>2</label>
    </ligand>
</feature>
<keyword evidence="1" id="KW-0464">Manganese</keyword>
<proteinExistence type="predicted"/>
<dbReference type="Pfam" id="PF01546">
    <property type="entry name" value="Peptidase_M20"/>
    <property type="match status" value="1"/>
</dbReference>